<reference evidence="1" key="1">
    <citation type="submission" date="2021-11" db="EMBL/GenBank/DDBJ databases">
        <title>Streptomyces corallinus and Kineosporia corallina sp. nov., two new coral-derived marine actinobacteria.</title>
        <authorList>
            <person name="Buangrab K."/>
            <person name="Sutthacheep M."/>
            <person name="Yeemin T."/>
            <person name="Harunari E."/>
            <person name="Igarashi Y."/>
            <person name="Sripreechasak P."/>
            <person name="Kanchanasin P."/>
            <person name="Tanasupawat S."/>
            <person name="Phongsopitanun W."/>
        </authorList>
    </citation>
    <scope>NUCLEOTIDE SEQUENCE</scope>
    <source>
        <strain evidence="1">JCM 31032</strain>
    </source>
</reference>
<dbReference type="EMBL" id="JAJOMB010000029">
    <property type="protein sequence ID" value="MCD5316329.1"/>
    <property type="molecule type" value="Genomic_DNA"/>
</dbReference>
<dbReference type="Pfam" id="PF05331">
    <property type="entry name" value="DUF742"/>
    <property type="match status" value="1"/>
</dbReference>
<keyword evidence="2" id="KW-1185">Reference proteome</keyword>
<comment type="caution">
    <text evidence="1">The sequence shown here is derived from an EMBL/GenBank/DDBJ whole genome shotgun (WGS) entry which is preliminary data.</text>
</comment>
<sequence length="121" mass="13368">MTPADQHWFDEEAGPLVRPYALTRGRTTSKQRDLAMITLVVALQRVTPQLADSLEPEGLQIVTMCQHPKSIAEVSADLGLPLSVVKILIGDLIDRQLLMFRSAVTPDINVLQAVINGIRRL</sequence>
<proteinExistence type="predicted"/>
<dbReference type="RefSeq" id="WP_052532911.1">
    <property type="nucleotide sequence ID" value="NZ_JAJOMB010000029.1"/>
</dbReference>
<accession>A0A9X1SXZ5</accession>
<dbReference type="InterPro" id="IPR007995">
    <property type="entry name" value="DUF742"/>
</dbReference>
<dbReference type="PANTHER" id="PTHR36221:SF1">
    <property type="entry name" value="DUF742 DOMAIN-CONTAINING PROTEIN"/>
    <property type="match status" value="1"/>
</dbReference>
<protein>
    <submittedName>
        <fullName evidence="1">DUF742 domain-containing protein</fullName>
    </submittedName>
</protein>
<dbReference type="AlphaFoldDB" id="A0A9X1SXZ5"/>
<dbReference type="PANTHER" id="PTHR36221">
    <property type="entry name" value="DUF742 DOMAIN-CONTAINING PROTEIN"/>
    <property type="match status" value="1"/>
</dbReference>
<evidence type="ECO:0000313" key="2">
    <source>
        <dbReference type="Proteomes" id="UP001138997"/>
    </source>
</evidence>
<name>A0A9X1SXZ5_9ACTN</name>
<dbReference type="Proteomes" id="UP001138997">
    <property type="component" value="Unassembled WGS sequence"/>
</dbReference>
<organism evidence="1 2">
    <name type="scientific">Kineosporia babensis</name>
    <dbReference type="NCBI Taxonomy" id="499548"/>
    <lineage>
        <taxon>Bacteria</taxon>
        <taxon>Bacillati</taxon>
        <taxon>Actinomycetota</taxon>
        <taxon>Actinomycetes</taxon>
        <taxon>Kineosporiales</taxon>
        <taxon>Kineosporiaceae</taxon>
        <taxon>Kineosporia</taxon>
    </lineage>
</organism>
<evidence type="ECO:0000313" key="1">
    <source>
        <dbReference type="EMBL" id="MCD5316329.1"/>
    </source>
</evidence>
<gene>
    <name evidence="1" type="ORF">LR394_36075</name>
</gene>